<proteinExistence type="predicted"/>
<dbReference type="AlphaFoldDB" id="A0A3N1UJI4"/>
<evidence type="ECO:0000256" key="1">
    <source>
        <dbReference type="SAM" id="MobiDB-lite"/>
    </source>
</evidence>
<comment type="caution">
    <text evidence="2">The sequence shown here is derived from an EMBL/GenBank/DDBJ whole genome shotgun (WGS) entry which is preliminary data.</text>
</comment>
<dbReference type="RefSeq" id="WP_123291328.1">
    <property type="nucleotide sequence ID" value="NZ_RJVA01000015.1"/>
</dbReference>
<dbReference type="OrthoDB" id="5471052at2"/>
<name>A0A3N1UJI4_9BACT</name>
<accession>A0A3N1UJI4</accession>
<keyword evidence="3" id="KW-1185">Reference proteome</keyword>
<dbReference type="Proteomes" id="UP000276223">
    <property type="component" value="Unassembled WGS sequence"/>
</dbReference>
<evidence type="ECO:0000313" key="3">
    <source>
        <dbReference type="Proteomes" id="UP000276223"/>
    </source>
</evidence>
<organism evidence="2 3">
    <name type="scientific">Desulfosoma caldarium</name>
    <dbReference type="NCBI Taxonomy" id="610254"/>
    <lineage>
        <taxon>Bacteria</taxon>
        <taxon>Pseudomonadati</taxon>
        <taxon>Thermodesulfobacteriota</taxon>
        <taxon>Syntrophobacteria</taxon>
        <taxon>Syntrophobacterales</taxon>
        <taxon>Syntrophobacteraceae</taxon>
        <taxon>Desulfosoma</taxon>
    </lineage>
</organism>
<feature type="compositionally biased region" description="Basic and acidic residues" evidence="1">
    <location>
        <begin position="1"/>
        <end position="18"/>
    </location>
</feature>
<reference evidence="2 3" key="1">
    <citation type="submission" date="2018-11" db="EMBL/GenBank/DDBJ databases">
        <title>Genomic Encyclopedia of Type Strains, Phase IV (KMG-IV): sequencing the most valuable type-strain genomes for metagenomic binning, comparative biology and taxonomic classification.</title>
        <authorList>
            <person name="Goeker M."/>
        </authorList>
    </citation>
    <scope>NUCLEOTIDE SEQUENCE [LARGE SCALE GENOMIC DNA]</scope>
    <source>
        <strain evidence="2 3">DSM 22027</strain>
    </source>
</reference>
<feature type="region of interest" description="Disordered" evidence="1">
    <location>
        <begin position="1"/>
        <end position="31"/>
    </location>
</feature>
<protein>
    <submittedName>
        <fullName evidence="2">Uncharacterized protein</fullName>
    </submittedName>
</protein>
<sequence>MSFESRSKEIARRLHMDSAAEPVPSASNVDIGVQPRHGMRLSPRDGIGIAIVLEDLSDVDRVNAVFLPKADPHLALNVTPGELLDPDGDRDD</sequence>
<evidence type="ECO:0000313" key="2">
    <source>
        <dbReference type="EMBL" id="ROQ90263.1"/>
    </source>
</evidence>
<gene>
    <name evidence="2" type="ORF">EDC27_2885</name>
</gene>
<dbReference type="EMBL" id="RJVA01000015">
    <property type="protein sequence ID" value="ROQ90263.1"/>
    <property type="molecule type" value="Genomic_DNA"/>
</dbReference>